<comment type="pathway">
    <text evidence="3 12">Amine and polyamine biosynthesis; ectoine biosynthesis; L-ectoine from L-aspartate 4-semialdehyde: step 1/3.</text>
</comment>
<dbReference type="Proteomes" id="UP000290649">
    <property type="component" value="Unassembled WGS sequence"/>
</dbReference>
<organism evidence="13 14">
    <name type="scientific">Anaerobacillus alkaliphilus</name>
    <dbReference type="NCBI Taxonomy" id="1548597"/>
    <lineage>
        <taxon>Bacteria</taxon>
        <taxon>Bacillati</taxon>
        <taxon>Bacillota</taxon>
        <taxon>Bacilli</taxon>
        <taxon>Bacillales</taxon>
        <taxon>Bacillaceae</taxon>
        <taxon>Anaerobacillus</taxon>
    </lineage>
</organism>
<evidence type="ECO:0000256" key="3">
    <source>
        <dbReference type="ARBA" id="ARBA00004946"/>
    </source>
</evidence>
<dbReference type="InterPro" id="IPR012773">
    <property type="entry name" value="Ectoine_EctB"/>
</dbReference>
<dbReference type="GO" id="GO:0045303">
    <property type="term" value="F:diaminobutyrate-2-oxoglutarate transaminase activity"/>
    <property type="evidence" value="ECO:0007669"/>
    <property type="project" value="UniProtKB-EC"/>
</dbReference>
<comment type="catalytic activity">
    <reaction evidence="10 12">
        <text>L-2,4-diaminobutanoate + 2-oxoglutarate = L-aspartate 4-semialdehyde + L-glutamate</text>
        <dbReference type="Rhea" id="RHEA:11160"/>
        <dbReference type="ChEBI" id="CHEBI:16810"/>
        <dbReference type="ChEBI" id="CHEBI:29985"/>
        <dbReference type="ChEBI" id="CHEBI:58761"/>
        <dbReference type="ChEBI" id="CHEBI:537519"/>
        <dbReference type="EC" id="2.6.1.76"/>
    </reaction>
</comment>
<keyword evidence="7 12" id="KW-0032">Aminotransferase</keyword>
<dbReference type="EC" id="2.6.1.76" evidence="5 12"/>
<sequence length="427" mass="47132">MVNHDLKIFEELESNVRSYVRSFPTVFKKAKGYKMWDINGKEYLDFFAGAGALNYGHNDEKMKQKLVEYIMSDSITHSLDMATEAKGNFLKKFNEVILKPRNLNYKVMFPGPTGTNTVESALKLARKVTGRTNVISFTNGFHGMTIGALSVTGNAMKRKGAGIPLQHVVTMPYDNFVSESLDTVEYLERFLEDNGSGVEIPAAMILETVQGEGGVNAANFEWLQRIEAVCKRWGILLIVDDVQAGVGRTGTFFSFEKAGITPDIVCLSKSISGYGLPLALTLIKPELDIWSPGEHNGTFRGNNVAFVTATEALTYWEDDTFEKSIAKKSEMITEFLTNIVKKYPELKGEVKGRGFMQGVSTPIEGLASSIAAKAFEQGLIMETAGPEDEVFKLFPPLTISEEGLEKGFKIIEESVQSLVSTKHPVAN</sequence>
<dbReference type="CDD" id="cd00610">
    <property type="entry name" value="OAT_like"/>
    <property type="match status" value="1"/>
</dbReference>
<dbReference type="GO" id="GO:0030170">
    <property type="term" value="F:pyridoxal phosphate binding"/>
    <property type="evidence" value="ECO:0007669"/>
    <property type="project" value="InterPro"/>
</dbReference>
<dbReference type="NCBIfam" id="NF006733">
    <property type="entry name" value="PRK09264.1"/>
    <property type="match status" value="1"/>
</dbReference>
<comment type="similarity">
    <text evidence="4 11">Belongs to the class-III pyridoxal-phosphate-dependent aminotransferase family.</text>
</comment>
<dbReference type="InterPro" id="IPR005814">
    <property type="entry name" value="Aminotrans_3"/>
</dbReference>
<evidence type="ECO:0000256" key="10">
    <source>
        <dbReference type="ARBA" id="ARBA00049111"/>
    </source>
</evidence>
<evidence type="ECO:0000313" key="14">
    <source>
        <dbReference type="Proteomes" id="UP000290649"/>
    </source>
</evidence>
<dbReference type="Gene3D" id="3.90.1150.10">
    <property type="entry name" value="Aspartate Aminotransferase, domain 1"/>
    <property type="match status" value="1"/>
</dbReference>
<reference evidence="13 14" key="1">
    <citation type="journal article" date="2019" name="Int. J. Syst. Evol. Microbiol.">
        <title>Anaerobacillus alkaliphilus sp. nov., a novel alkaliphilic and moderately halophilic bacterium.</title>
        <authorList>
            <person name="Borsodi A.K."/>
            <person name="Aszalos J.M."/>
            <person name="Bihari P."/>
            <person name="Nagy I."/>
            <person name="Schumann P."/>
            <person name="Sproer C."/>
            <person name="Kovacs A.L."/>
            <person name="Boka K."/>
            <person name="Dobosy P."/>
            <person name="Ovari M."/>
            <person name="Szili-Kovacs T."/>
            <person name="Toth E."/>
        </authorList>
    </citation>
    <scope>NUCLEOTIDE SEQUENCE [LARGE SCALE GENOMIC DNA]</scope>
    <source>
        <strain evidence="13 14">B16-10</strain>
    </source>
</reference>
<dbReference type="PANTHER" id="PTHR43552:SF2">
    <property type="entry name" value="DIAMINOBUTYRATE--2-OXOGLUTARATE TRANSAMINASE"/>
    <property type="match status" value="1"/>
</dbReference>
<dbReference type="NCBIfam" id="TIGR00709">
    <property type="entry name" value="dat"/>
    <property type="match status" value="1"/>
</dbReference>
<dbReference type="EMBL" id="QOUX01000039">
    <property type="protein sequence ID" value="RXJ00384.1"/>
    <property type="molecule type" value="Genomic_DNA"/>
</dbReference>
<dbReference type="InterPro" id="IPR015424">
    <property type="entry name" value="PyrdxlP-dep_Trfase"/>
</dbReference>
<comment type="function">
    <text evidence="2 12">Catalyzes reversively the conversion of L-aspartate beta-semialdehyde (ASA) to L-2,4-diaminobutyrate (DABA) by transamination with L-glutamate.</text>
</comment>
<dbReference type="PANTHER" id="PTHR43552">
    <property type="entry name" value="DIAMINOBUTYRATE--2-OXOGLUTARATE AMINOTRANSFERASE"/>
    <property type="match status" value="1"/>
</dbReference>
<evidence type="ECO:0000256" key="8">
    <source>
        <dbReference type="ARBA" id="ARBA00022679"/>
    </source>
</evidence>
<gene>
    <name evidence="13" type="primary">ectB</name>
    <name evidence="13" type="ORF">DS745_12700</name>
</gene>
<comment type="cofactor">
    <cofactor evidence="1 12">
        <name>pyridoxal 5'-phosphate</name>
        <dbReference type="ChEBI" id="CHEBI:597326"/>
    </cofactor>
</comment>
<evidence type="ECO:0000256" key="11">
    <source>
        <dbReference type="RuleBase" id="RU003560"/>
    </source>
</evidence>
<evidence type="ECO:0000313" key="13">
    <source>
        <dbReference type="EMBL" id="RXJ00384.1"/>
    </source>
</evidence>
<dbReference type="SUPFAM" id="SSF53383">
    <property type="entry name" value="PLP-dependent transferases"/>
    <property type="match status" value="1"/>
</dbReference>
<evidence type="ECO:0000256" key="12">
    <source>
        <dbReference type="RuleBase" id="RU365034"/>
    </source>
</evidence>
<evidence type="ECO:0000256" key="7">
    <source>
        <dbReference type="ARBA" id="ARBA00022576"/>
    </source>
</evidence>
<accession>A0A4Q0VS03</accession>
<evidence type="ECO:0000256" key="5">
    <source>
        <dbReference type="ARBA" id="ARBA00013155"/>
    </source>
</evidence>
<name>A0A4Q0VS03_9BACI</name>
<dbReference type="InterPro" id="IPR049704">
    <property type="entry name" value="Aminotrans_3_PPA_site"/>
</dbReference>
<dbReference type="Gene3D" id="3.40.640.10">
    <property type="entry name" value="Type I PLP-dependent aspartate aminotransferase-like (Major domain)"/>
    <property type="match status" value="1"/>
</dbReference>
<evidence type="ECO:0000256" key="2">
    <source>
        <dbReference type="ARBA" id="ARBA00002189"/>
    </source>
</evidence>
<evidence type="ECO:0000256" key="1">
    <source>
        <dbReference type="ARBA" id="ARBA00001933"/>
    </source>
</evidence>
<keyword evidence="9 11" id="KW-0663">Pyridoxal phosphate</keyword>
<comment type="caution">
    <text evidence="13">The sequence shown here is derived from an EMBL/GenBank/DDBJ whole genome shotgun (WGS) entry which is preliminary data.</text>
</comment>
<dbReference type="RefSeq" id="WP_129078601.1">
    <property type="nucleotide sequence ID" value="NZ_QOUX01000039.1"/>
</dbReference>
<dbReference type="Pfam" id="PF00202">
    <property type="entry name" value="Aminotran_3"/>
    <property type="match status" value="1"/>
</dbReference>
<dbReference type="GO" id="GO:0047307">
    <property type="term" value="F:diaminobutyrate-pyruvate transaminase activity"/>
    <property type="evidence" value="ECO:0007669"/>
    <property type="project" value="InterPro"/>
</dbReference>
<evidence type="ECO:0000256" key="9">
    <source>
        <dbReference type="ARBA" id="ARBA00022898"/>
    </source>
</evidence>
<evidence type="ECO:0000256" key="4">
    <source>
        <dbReference type="ARBA" id="ARBA00008954"/>
    </source>
</evidence>
<dbReference type="PIRSF" id="PIRSF000521">
    <property type="entry name" value="Transaminase_4ab_Lys_Orn"/>
    <property type="match status" value="1"/>
</dbReference>
<protein>
    <recommendedName>
        <fullName evidence="6 12">Diaminobutyrate--2-oxoglutarate transaminase</fullName>
        <ecNumber evidence="5 12">2.6.1.76</ecNumber>
    </recommendedName>
    <alternativeName>
        <fullName evidence="12">DABA aminotransferase</fullName>
    </alternativeName>
</protein>
<dbReference type="UniPathway" id="UPA00067">
    <property type="reaction ID" value="UER00121"/>
</dbReference>
<dbReference type="PROSITE" id="PS00600">
    <property type="entry name" value="AA_TRANSFER_CLASS_3"/>
    <property type="match status" value="1"/>
</dbReference>
<evidence type="ECO:0000256" key="6">
    <source>
        <dbReference type="ARBA" id="ARBA00014798"/>
    </source>
</evidence>
<dbReference type="AlphaFoldDB" id="A0A4Q0VS03"/>
<keyword evidence="14" id="KW-1185">Reference proteome</keyword>
<dbReference type="InterPro" id="IPR015421">
    <property type="entry name" value="PyrdxlP-dep_Trfase_major"/>
</dbReference>
<dbReference type="GO" id="GO:0019491">
    <property type="term" value="P:ectoine biosynthetic process"/>
    <property type="evidence" value="ECO:0007669"/>
    <property type="project" value="UniProtKB-UniPathway"/>
</dbReference>
<dbReference type="OrthoDB" id="9807885at2"/>
<proteinExistence type="inferred from homology"/>
<keyword evidence="8 12" id="KW-0808">Transferase</keyword>
<dbReference type="InterPro" id="IPR004637">
    <property type="entry name" value="Dat"/>
</dbReference>
<dbReference type="InterPro" id="IPR015422">
    <property type="entry name" value="PyrdxlP-dep_Trfase_small"/>
</dbReference>
<dbReference type="NCBIfam" id="TIGR02407">
    <property type="entry name" value="ectoine_ectB"/>
    <property type="match status" value="1"/>
</dbReference>